<keyword evidence="2 5" id="KW-0378">Hydrolase</keyword>
<name>A0A7Y9FF76_9CELL</name>
<comment type="subunit">
    <text evidence="2">Fourteen ClpP subunits assemble into 2 heptameric rings which stack back to back to give a disk-like structure with a central cavity, resembling the structure of eukaryotic proteasomes.</text>
</comment>
<comment type="subcellular location">
    <subcellularLocation>
        <location evidence="2">Cytoplasm</location>
    </subcellularLocation>
</comment>
<dbReference type="Gene3D" id="3.90.226.10">
    <property type="entry name" value="2-enoyl-CoA Hydratase, Chain A, domain 1"/>
    <property type="match status" value="1"/>
</dbReference>
<evidence type="ECO:0000256" key="2">
    <source>
        <dbReference type="HAMAP-Rule" id="MF_00444"/>
    </source>
</evidence>
<comment type="caution">
    <text evidence="5">The sequence shown here is derived from an EMBL/GenBank/DDBJ whole genome shotgun (WGS) entry which is preliminary data.</text>
</comment>
<reference evidence="4 7" key="2">
    <citation type="submission" date="2021-01" db="EMBL/GenBank/DDBJ databases">
        <title>Whole genome shotgun sequence of Cellulomonas oligotrophica NBRC 109435.</title>
        <authorList>
            <person name="Komaki H."/>
            <person name="Tamura T."/>
        </authorList>
    </citation>
    <scope>NUCLEOTIDE SEQUENCE [LARGE SCALE GENOMIC DNA]</scope>
    <source>
        <strain evidence="4 7">NBRC 109435</strain>
    </source>
</reference>
<dbReference type="GO" id="GO:0004176">
    <property type="term" value="F:ATP-dependent peptidase activity"/>
    <property type="evidence" value="ECO:0007669"/>
    <property type="project" value="InterPro"/>
</dbReference>
<organism evidence="5 6">
    <name type="scientific">Cellulomonas oligotrophica</name>
    <dbReference type="NCBI Taxonomy" id="931536"/>
    <lineage>
        <taxon>Bacteria</taxon>
        <taxon>Bacillati</taxon>
        <taxon>Actinomycetota</taxon>
        <taxon>Actinomycetes</taxon>
        <taxon>Micrococcales</taxon>
        <taxon>Cellulomonadaceae</taxon>
        <taxon>Cellulomonas</taxon>
    </lineage>
</organism>
<dbReference type="RefSeq" id="WP_140458808.1">
    <property type="nucleotide sequence ID" value="NZ_BAABFI010000003.1"/>
</dbReference>
<accession>A0A7Y9FF76</accession>
<protein>
    <recommendedName>
        <fullName evidence="2 3">ATP-dependent Clp protease proteolytic subunit</fullName>
        <ecNumber evidence="2">3.4.21.92</ecNumber>
    </recommendedName>
    <alternativeName>
        <fullName evidence="2">Endopeptidase Clp</fullName>
    </alternativeName>
</protein>
<proteinExistence type="inferred from homology"/>
<dbReference type="GO" id="GO:0051117">
    <property type="term" value="F:ATPase binding"/>
    <property type="evidence" value="ECO:0007669"/>
    <property type="project" value="TreeGrafter"/>
</dbReference>
<dbReference type="InterPro" id="IPR023562">
    <property type="entry name" value="ClpP/TepA"/>
</dbReference>
<comment type="function">
    <text evidence="2">Cleaves peptides in various proteins in a process that requires ATP hydrolysis. Has a chymotrypsin-like activity. Plays a major role in the degradation of misfolded proteins.</text>
</comment>
<keyword evidence="7" id="KW-1185">Reference proteome</keyword>
<dbReference type="GO" id="GO:0004252">
    <property type="term" value="F:serine-type endopeptidase activity"/>
    <property type="evidence" value="ECO:0007669"/>
    <property type="project" value="UniProtKB-UniRule"/>
</dbReference>
<dbReference type="PRINTS" id="PR00127">
    <property type="entry name" value="CLPPROTEASEP"/>
</dbReference>
<dbReference type="GO" id="GO:0005737">
    <property type="term" value="C:cytoplasm"/>
    <property type="evidence" value="ECO:0007669"/>
    <property type="project" value="UniProtKB-SubCell"/>
</dbReference>
<evidence type="ECO:0000313" key="7">
    <source>
        <dbReference type="Proteomes" id="UP000618382"/>
    </source>
</evidence>
<comment type="catalytic activity">
    <reaction evidence="2">
        <text>Hydrolysis of proteins to small peptides in the presence of ATP and magnesium. alpha-casein is the usual test substrate. In the absence of ATP, only oligopeptides shorter than five residues are hydrolyzed (such as succinyl-Leu-Tyr-|-NHMec, and Leu-Tyr-Leu-|-Tyr-Trp, in which cleavage of the -Tyr-|-Leu- and -Tyr-|-Trp bonds also occurs).</text>
        <dbReference type="EC" id="3.4.21.92"/>
    </reaction>
</comment>
<evidence type="ECO:0000313" key="5">
    <source>
        <dbReference type="EMBL" id="NYD84916.1"/>
    </source>
</evidence>
<keyword evidence="2" id="KW-0963">Cytoplasm</keyword>
<dbReference type="Proteomes" id="UP000577956">
    <property type="component" value="Unassembled WGS sequence"/>
</dbReference>
<dbReference type="InterPro" id="IPR029045">
    <property type="entry name" value="ClpP/crotonase-like_dom_sf"/>
</dbReference>
<dbReference type="HAMAP" id="MF_00444">
    <property type="entry name" value="ClpP"/>
    <property type="match status" value="1"/>
</dbReference>
<dbReference type="EC" id="3.4.21.92" evidence="2"/>
<dbReference type="NCBIfam" id="NF009205">
    <property type="entry name" value="PRK12553.1"/>
    <property type="match status" value="1"/>
</dbReference>
<evidence type="ECO:0000256" key="3">
    <source>
        <dbReference type="RuleBase" id="RU003567"/>
    </source>
</evidence>
<dbReference type="EMBL" id="JACCBK010000001">
    <property type="protein sequence ID" value="NYD84916.1"/>
    <property type="molecule type" value="Genomic_DNA"/>
</dbReference>
<evidence type="ECO:0000256" key="1">
    <source>
        <dbReference type="ARBA" id="ARBA00007039"/>
    </source>
</evidence>
<dbReference type="GO" id="GO:0006515">
    <property type="term" value="P:protein quality control for misfolded or incompletely synthesized proteins"/>
    <property type="evidence" value="ECO:0007669"/>
    <property type="project" value="TreeGrafter"/>
</dbReference>
<dbReference type="InterPro" id="IPR001907">
    <property type="entry name" value="ClpP"/>
</dbReference>
<dbReference type="PANTHER" id="PTHR10381:SF26">
    <property type="entry name" value="ATP-DEPENDENT CLP PROTEASE PROTEOLYTIC SUBUNIT-LIKE-RELATED"/>
    <property type="match status" value="1"/>
</dbReference>
<dbReference type="PANTHER" id="PTHR10381">
    <property type="entry name" value="ATP-DEPENDENT CLP PROTEASE PROTEOLYTIC SUBUNIT"/>
    <property type="match status" value="1"/>
</dbReference>
<dbReference type="Proteomes" id="UP000618382">
    <property type="component" value="Unassembled WGS sequence"/>
</dbReference>
<evidence type="ECO:0000313" key="6">
    <source>
        <dbReference type="Proteomes" id="UP000577956"/>
    </source>
</evidence>
<gene>
    <name evidence="2" type="primary">clpP</name>
    <name evidence="4" type="synonym">clpP4</name>
    <name evidence="5" type="ORF">BKA21_000465</name>
    <name evidence="4" type="ORF">Col01nite_11450</name>
</gene>
<dbReference type="SUPFAM" id="SSF52096">
    <property type="entry name" value="ClpP/crotonase"/>
    <property type="match status" value="1"/>
</dbReference>
<dbReference type="AlphaFoldDB" id="A0A7Y9FF76"/>
<dbReference type="GO" id="GO:0009368">
    <property type="term" value="C:endopeptidase Clp complex"/>
    <property type="evidence" value="ECO:0007669"/>
    <property type="project" value="TreeGrafter"/>
</dbReference>
<keyword evidence="2 5" id="KW-0645">Protease</keyword>
<comment type="similarity">
    <text evidence="1 2 3">Belongs to the peptidase S14 family.</text>
</comment>
<dbReference type="Pfam" id="PF00574">
    <property type="entry name" value="CLP_protease"/>
    <property type="match status" value="1"/>
</dbReference>
<dbReference type="CDD" id="cd07017">
    <property type="entry name" value="S14_ClpP_2"/>
    <property type="match status" value="1"/>
</dbReference>
<dbReference type="EMBL" id="BONN01000002">
    <property type="protein sequence ID" value="GIG31986.1"/>
    <property type="molecule type" value="Genomic_DNA"/>
</dbReference>
<feature type="active site" description="Nucleophile" evidence="2">
    <location>
        <position position="100"/>
    </location>
</feature>
<keyword evidence="2" id="KW-0720">Serine protease</keyword>
<feature type="active site" evidence="2">
    <location>
        <position position="125"/>
    </location>
</feature>
<evidence type="ECO:0000313" key="4">
    <source>
        <dbReference type="EMBL" id="GIG31986.1"/>
    </source>
</evidence>
<reference evidence="5 6" key="1">
    <citation type="submission" date="2020-07" db="EMBL/GenBank/DDBJ databases">
        <title>Sequencing the genomes of 1000 actinobacteria strains.</title>
        <authorList>
            <person name="Klenk H.-P."/>
        </authorList>
    </citation>
    <scope>NUCLEOTIDE SEQUENCE [LARGE SCALE GENOMIC DNA]</scope>
    <source>
        <strain evidence="5 6">DSM 24482</strain>
    </source>
</reference>
<sequence length="196" mass="21017">MSQYTIPYVVERRAGSERTVDVFSRLLSERIVYLGTEIDDGVANVLVAQLLHLESEDPDKPIQLYVNSPGGSTSAMLAVYDAMQYVRPPVATTCVGQAASTAAVLLAGGTAGQRAILAHGRVVLHQPTTRGQGPIPDLILAADELVRVRAQLEEVLAHHTGKDLATLRRDTDRDLVLTAEQAVAYGIADHVVAARV</sequence>
<dbReference type="FunFam" id="3.90.226.10:FF:000002">
    <property type="entry name" value="ATP-dependent Clp protease proteolytic subunit"/>
    <property type="match status" value="1"/>
</dbReference>